<proteinExistence type="predicted"/>
<evidence type="ECO:0000313" key="2">
    <source>
        <dbReference type="Proteomes" id="UP000575068"/>
    </source>
</evidence>
<comment type="caution">
    <text evidence="1">The sequence shown here is derived from an EMBL/GenBank/DDBJ whole genome shotgun (WGS) entry which is preliminary data.</text>
</comment>
<protein>
    <submittedName>
        <fullName evidence="1">DNA invertase Pin-like site-specific DNA recombinase</fullName>
    </submittedName>
</protein>
<dbReference type="AlphaFoldDB" id="A0A840HZA7"/>
<organism evidence="1 2">
    <name type="scientific">Rhizorhapis suberifaciens</name>
    <name type="common">corky root of lettuce</name>
    <dbReference type="NCBI Taxonomy" id="13656"/>
    <lineage>
        <taxon>Bacteria</taxon>
        <taxon>Pseudomonadati</taxon>
        <taxon>Pseudomonadota</taxon>
        <taxon>Alphaproteobacteria</taxon>
        <taxon>Sphingomonadales</taxon>
        <taxon>Sphingomonadaceae</taxon>
        <taxon>Rhizorhapis</taxon>
    </lineage>
</organism>
<dbReference type="Proteomes" id="UP000575068">
    <property type="component" value="Unassembled WGS sequence"/>
</dbReference>
<dbReference type="Gene3D" id="1.10.10.60">
    <property type="entry name" value="Homeodomain-like"/>
    <property type="match status" value="1"/>
</dbReference>
<dbReference type="RefSeq" id="WP_246415036.1">
    <property type="nucleotide sequence ID" value="NZ_JACHOV010000014.1"/>
</dbReference>
<dbReference type="InterPro" id="IPR009057">
    <property type="entry name" value="Homeodomain-like_sf"/>
</dbReference>
<reference evidence="1 2" key="1">
    <citation type="submission" date="2020-08" db="EMBL/GenBank/DDBJ databases">
        <title>Genomic Encyclopedia of Type Strains, Phase IV (KMG-IV): sequencing the most valuable type-strain genomes for metagenomic binning, comparative biology and taxonomic classification.</title>
        <authorList>
            <person name="Goeker M."/>
        </authorList>
    </citation>
    <scope>NUCLEOTIDE SEQUENCE [LARGE SCALE GENOMIC DNA]</scope>
    <source>
        <strain evidence="1 2">DSM 7465</strain>
    </source>
</reference>
<evidence type="ECO:0000313" key="1">
    <source>
        <dbReference type="EMBL" id="MBB4642764.1"/>
    </source>
</evidence>
<sequence>MPTNVLFLAETNQSPSISEQRALCEAEGDLIVDAGQVSFVDLPRKLAKEGHELMRGDRIKIYDFTCLPLNTMTLVRMMVKVLRRGIAIEFCAPKIVIEPDDGSDMFRLVAALDNHWRRVHGMKTHSSDSKPGRKPRITDDQLSDIREMLEVSGATVASVAKTLGVGRTTLFDFLQRHRDAPVLQS</sequence>
<name>A0A840HZA7_9SPHN</name>
<accession>A0A840HZA7</accession>
<dbReference type="CDD" id="cd00569">
    <property type="entry name" value="HTH_Hin_like"/>
    <property type="match status" value="1"/>
</dbReference>
<dbReference type="SUPFAM" id="SSF46689">
    <property type="entry name" value="Homeodomain-like"/>
    <property type="match status" value="1"/>
</dbReference>
<gene>
    <name evidence="1" type="ORF">HNQ99_003100</name>
</gene>
<dbReference type="EMBL" id="JACHOV010000014">
    <property type="protein sequence ID" value="MBB4642764.1"/>
    <property type="molecule type" value="Genomic_DNA"/>
</dbReference>
<keyword evidence="2" id="KW-1185">Reference proteome</keyword>